<dbReference type="AlphaFoldDB" id="A0A835LPS3"/>
<dbReference type="OrthoDB" id="5314306at2759"/>
<evidence type="ECO:0000313" key="2">
    <source>
        <dbReference type="Proteomes" id="UP000631114"/>
    </source>
</evidence>
<proteinExistence type="predicted"/>
<accession>A0A835LPS3</accession>
<comment type="caution">
    <text evidence="1">The sequence shown here is derived from an EMBL/GenBank/DDBJ whole genome shotgun (WGS) entry which is preliminary data.</text>
</comment>
<dbReference type="EMBL" id="JADFTS010000006">
    <property type="protein sequence ID" value="KAF9603548.1"/>
    <property type="molecule type" value="Genomic_DNA"/>
</dbReference>
<dbReference type="Proteomes" id="UP000631114">
    <property type="component" value="Unassembled WGS sequence"/>
</dbReference>
<organism evidence="1 2">
    <name type="scientific">Coptis chinensis</name>
    <dbReference type="NCBI Taxonomy" id="261450"/>
    <lineage>
        <taxon>Eukaryota</taxon>
        <taxon>Viridiplantae</taxon>
        <taxon>Streptophyta</taxon>
        <taxon>Embryophyta</taxon>
        <taxon>Tracheophyta</taxon>
        <taxon>Spermatophyta</taxon>
        <taxon>Magnoliopsida</taxon>
        <taxon>Ranunculales</taxon>
        <taxon>Ranunculaceae</taxon>
        <taxon>Coptidoideae</taxon>
        <taxon>Coptis</taxon>
    </lineage>
</organism>
<evidence type="ECO:0000313" key="1">
    <source>
        <dbReference type="EMBL" id="KAF9603548.1"/>
    </source>
</evidence>
<sequence length="206" mass="23783">MDYVINIENMLCQGSHEVIEDRTKERCALDKKGIGYCDPQKNTFRPIAIHTYNNKKKKVLIDFARNSTGGEPYFHPRILVMTKESRNRPKVYEEPMASGFGFDSVNDDYKIVRILRNIVRRGNDVEVYSLSSGKWKEVPINVPRITGMEFGVISLPTGSRFNIDGLMVLEERLCILASKFCTDKEIWVMKDYGVTTSWAKEYVLKR</sequence>
<gene>
    <name evidence="1" type="ORF">IFM89_037029</name>
</gene>
<protein>
    <recommendedName>
        <fullName evidence="3">F-box associated domain-containing protein</fullName>
    </recommendedName>
</protein>
<name>A0A835LPS3_9MAGN</name>
<evidence type="ECO:0008006" key="3">
    <source>
        <dbReference type="Google" id="ProtNLM"/>
    </source>
</evidence>
<reference evidence="1 2" key="1">
    <citation type="submission" date="2020-10" db="EMBL/GenBank/DDBJ databases">
        <title>The Coptis chinensis genome and diversification of protoberbering-type alkaloids.</title>
        <authorList>
            <person name="Wang B."/>
            <person name="Shu S."/>
            <person name="Song C."/>
            <person name="Liu Y."/>
        </authorList>
    </citation>
    <scope>NUCLEOTIDE SEQUENCE [LARGE SCALE GENOMIC DNA]</scope>
    <source>
        <strain evidence="1">HL-2020</strain>
        <tissue evidence="1">Leaf</tissue>
    </source>
</reference>
<keyword evidence="2" id="KW-1185">Reference proteome</keyword>